<comment type="subunit">
    <text evidence="3">Interacts with ODC and thereby sterically blocks ODC homodimerization.</text>
</comment>
<feature type="non-terminal residue" evidence="7">
    <location>
        <position position="1"/>
    </location>
</feature>
<dbReference type="GO" id="GO:0045732">
    <property type="term" value="P:positive regulation of protein catabolic process"/>
    <property type="evidence" value="ECO:0007669"/>
    <property type="project" value="TreeGrafter"/>
</dbReference>
<feature type="region of interest" description="Disordered" evidence="6">
    <location>
        <begin position="113"/>
        <end position="134"/>
    </location>
</feature>
<feature type="compositionally biased region" description="Low complexity" evidence="6">
    <location>
        <begin position="115"/>
        <end position="126"/>
    </location>
</feature>
<dbReference type="OrthoDB" id="5959761at2759"/>
<organism evidence="7 8">
    <name type="scientific">Amanita thiersii Skay4041</name>
    <dbReference type="NCBI Taxonomy" id="703135"/>
    <lineage>
        <taxon>Eukaryota</taxon>
        <taxon>Fungi</taxon>
        <taxon>Dikarya</taxon>
        <taxon>Basidiomycota</taxon>
        <taxon>Agaricomycotina</taxon>
        <taxon>Agaricomycetes</taxon>
        <taxon>Agaricomycetidae</taxon>
        <taxon>Agaricales</taxon>
        <taxon>Pluteineae</taxon>
        <taxon>Amanitaceae</taxon>
        <taxon>Amanita</taxon>
    </lineage>
</organism>
<dbReference type="PANTHER" id="PTHR10279:SF10">
    <property type="entry name" value="ORNITHINE DECARBOXYLASE ANTIZYME"/>
    <property type="match status" value="1"/>
</dbReference>
<protein>
    <recommendedName>
        <fullName evidence="4">Ornithine decarboxylase antizyme</fullName>
    </recommendedName>
</protein>
<evidence type="ECO:0000313" key="7">
    <source>
        <dbReference type="EMBL" id="PFH45891.1"/>
    </source>
</evidence>
<comment type="similarity">
    <text evidence="2">Belongs to the ODC antizyme family.</text>
</comment>
<sequence length="265" mass="28241">LTYFISNGCQTVGDGAASINNETNTVAVCEVQGAGNLYYYSTAFSGGPGVWSSGCVTGNPTPLWPRQNDISSPLASCPRSNFTSNSIVTETQPHCVFCRHPQPRSSNLTTLANHLSRSSTPSLTPDSSDDSNTFSPNHRKDALDFLMMLFPGQGLFILPHSRSISITINSFGAAFDGFVLDLPGSFKTLYVDGKRAESVNLRESIVALLDLAAERLGCSGVVIALERSSPSLALLLHSLMYVGGTVVTKPPFEVDSAFVLVGLEV</sequence>
<dbReference type="Pfam" id="PF02100">
    <property type="entry name" value="ODC_AZ"/>
    <property type="match status" value="1"/>
</dbReference>
<dbReference type="PANTHER" id="PTHR10279">
    <property type="entry name" value="ORNITHINE DECARBOXYLASE ANTIZYME"/>
    <property type="match status" value="1"/>
</dbReference>
<evidence type="ECO:0000256" key="4">
    <source>
        <dbReference type="ARBA" id="ARBA00017712"/>
    </source>
</evidence>
<evidence type="ECO:0000313" key="8">
    <source>
        <dbReference type="Proteomes" id="UP000242287"/>
    </source>
</evidence>
<dbReference type="InterPro" id="IPR016181">
    <property type="entry name" value="Acyl_CoA_acyltransferase"/>
</dbReference>
<dbReference type="InterPro" id="IPR002993">
    <property type="entry name" value="ODC_AZ"/>
</dbReference>
<dbReference type="STRING" id="703135.A0A2A9NCA6"/>
<dbReference type="GO" id="GO:0005737">
    <property type="term" value="C:cytoplasm"/>
    <property type="evidence" value="ECO:0007669"/>
    <property type="project" value="TreeGrafter"/>
</dbReference>
<keyword evidence="8" id="KW-1185">Reference proteome</keyword>
<gene>
    <name evidence="7" type="ORF">AMATHDRAFT_157441</name>
</gene>
<dbReference type="GO" id="GO:0005634">
    <property type="term" value="C:nucleus"/>
    <property type="evidence" value="ECO:0007669"/>
    <property type="project" value="TreeGrafter"/>
</dbReference>
<keyword evidence="5" id="KW-0688">Ribosomal frameshifting</keyword>
<dbReference type="Gene3D" id="3.40.630.60">
    <property type="match status" value="1"/>
</dbReference>
<dbReference type="AlphaFoldDB" id="A0A2A9NCA6"/>
<comment type="function">
    <text evidence="1">Ornithine decarboxylase (ODC) antizyme protein that negatively regulates ODC activity and intracellular polyamine biosynthesis in response to increased intracellular polyamine levels. Binds to ODC monomers, inhibiting the assembly of the functional ODC homodimer, and targets the monomers for ubiquitin-independent proteolytic destruction by the 26S proteasome.</text>
</comment>
<proteinExistence type="inferred from homology"/>
<evidence type="ECO:0000256" key="3">
    <source>
        <dbReference type="ARBA" id="ARBA00011486"/>
    </source>
</evidence>
<dbReference type="InterPro" id="IPR038581">
    <property type="entry name" value="ODC_AZ_sf"/>
</dbReference>
<dbReference type="GO" id="GO:0075523">
    <property type="term" value="P:viral translational frameshifting"/>
    <property type="evidence" value="ECO:0007669"/>
    <property type="project" value="UniProtKB-KW"/>
</dbReference>
<dbReference type="SUPFAM" id="SSF55729">
    <property type="entry name" value="Acyl-CoA N-acyltransferases (Nat)"/>
    <property type="match status" value="1"/>
</dbReference>
<evidence type="ECO:0000256" key="5">
    <source>
        <dbReference type="ARBA" id="ARBA00022758"/>
    </source>
</evidence>
<dbReference type="GO" id="GO:0008073">
    <property type="term" value="F:ornithine decarboxylase inhibitor activity"/>
    <property type="evidence" value="ECO:0007669"/>
    <property type="project" value="InterPro"/>
</dbReference>
<reference evidence="7 8" key="1">
    <citation type="submission" date="2014-02" db="EMBL/GenBank/DDBJ databases">
        <title>Transposable element dynamics among asymbiotic and ectomycorrhizal Amanita fungi.</title>
        <authorList>
            <consortium name="DOE Joint Genome Institute"/>
            <person name="Hess J."/>
            <person name="Skrede I."/>
            <person name="Wolfe B."/>
            <person name="LaButti K."/>
            <person name="Ohm R.A."/>
            <person name="Grigoriev I.V."/>
            <person name="Pringle A."/>
        </authorList>
    </citation>
    <scope>NUCLEOTIDE SEQUENCE [LARGE SCALE GENOMIC DNA]</scope>
    <source>
        <strain evidence="7 8">SKay4041</strain>
    </source>
</reference>
<evidence type="ECO:0000256" key="1">
    <source>
        <dbReference type="ARBA" id="ARBA00002307"/>
    </source>
</evidence>
<name>A0A2A9NCA6_9AGAR</name>
<evidence type="ECO:0000256" key="6">
    <source>
        <dbReference type="SAM" id="MobiDB-lite"/>
    </source>
</evidence>
<dbReference type="EMBL" id="KZ302272">
    <property type="protein sequence ID" value="PFH45891.1"/>
    <property type="molecule type" value="Genomic_DNA"/>
</dbReference>
<evidence type="ECO:0000256" key="2">
    <source>
        <dbReference type="ARBA" id="ARBA00008796"/>
    </source>
</evidence>
<accession>A0A2A9NCA6</accession>
<dbReference type="Proteomes" id="UP000242287">
    <property type="component" value="Unassembled WGS sequence"/>
</dbReference>